<reference evidence="15" key="1">
    <citation type="journal article" date="2020" name="Gene">
        <title>Structure, gene order, and nucleotide composition of mitochondrial genomes in parasitic lice from Amblycera.</title>
        <authorList>
            <person name="Sweet A.D."/>
            <person name="Johnson K.P."/>
            <person name="Cao Y."/>
            <person name="de Moya R.S."/>
            <person name="Skinner R.K."/>
            <person name="Tan M."/>
            <person name="Virrueta-Herrera S."/>
            <person name="Cameron S.L."/>
        </authorList>
    </citation>
    <scope>NUCLEOTIDE SEQUENCE</scope>
    <source>
        <strain evidence="15">Mccos</strain>
    </source>
</reference>
<dbReference type="GO" id="GO:0008137">
    <property type="term" value="F:NADH dehydrogenase (ubiquinone) activity"/>
    <property type="evidence" value="ECO:0007669"/>
    <property type="project" value="UniProtKB-EC"/>
</dbReference>
<dbReference type="GO" id="GO:0005743">
    <property type="term" value="C:mitochondrial inner membrane"/>
    <property type="evidence" value="ECO:0007669"/>
    <property type="project" value="UniProtKB-SubCell"/>
</dbReference>
<organism evidence="15">
    <name type="scientific">Macrogyropus costalimai</name>
    <dbReference type="NCBI Taxonomy" id="1941320"/>
    <lineage>
        <taxon>Eukaryota</taxon>
        <taxon>Metazoa</taxon>
        <taxon>Ecdysozoa</taxon>
        <taxon>Arthropoda</taxon>
        <taxon>Hexapoda</taxon>
        <taxon>Insecta</taxon>
        <taxon>Pterygota</taxon>
        <taxon>Neoptera</taxon>
        <taxon>Paraneoptera</taxon>
        <taxon>Psocodea</taxon>
        <taxon>Troctomorpha</taxon>
        <taxon>Phthiraptera</taxon>
        <taxon>Amblycera</taxon>
        <taxon>Gyropidae</taxon>
        <taxon>Macrogyropus</taxon>
    </lineage>
</organism>
<dbReference type="GO" id="GO:0009060">
    <property type="term" value="P:aerobic respiration"/>
    <property type="evidence" value="ECO:0007669"/>
    <property type="project" value="TreeGrafter"/>
</dbReference>
<comment type="catalytic activity">
    <reaction evidence="13">
        <text>a ubiquinone + NADH + 5 H(+)(in) = a ubiquinol + NAD(+) + 4 H(+)(out)</text>
        <dbReference type="Rhea" id="RHEA:29091"/>
        <dbReference type="Rhea" id="RHEA-COMP:9565"/>
        <dbReference type="Rhea" id="RHEA-COMP:9566"/>
        <dbReference type="ChEBI" id="CHEBI:15378"/>
        <dbReference type="ChEBI" id="CHEBI:16389"/>
        <dbReference type="ChEBI" id="CHEBI:17976"/>
        <dbReference type="ChEBI" id="CHEBI:57540"/>
        <dbReference type="ChEBI" id="CHEBI:57945"/>
        <dbReference type="EC" id="7.1.1.2"/>
    </reaction>
</comment>
<keyword evidence="8 14" id="KW-1133">Transmembrane helix</keyword>
<comment type="subcellular location">
    <subcellularLocation>
        <location evidence="2 12">Mitochondrion inner membrane</location>
        <topology evidence="2 12">Multi-pass membrane protein</topology>
    </subcellularLocation>
</comment>
<proteinExistence type="inferred from homology"/>
<feature type="transmembrane region" description="Helical" evidence="14">
    <location>
        <begin position="15"/>
        <end position="41"/>
    </location>
</feature>
<comment type="similarity">
    <text evidence="3 12">Belongs to the complex I subunit 1 family.</text>
</comment>
<dbReference type="GO" id="GO:0003954">
    <property type="term" value="F:NADH dehydrogenase activity"/>
    <property type="evidence" value="ECO:0007669"/>
    <property type="project" value="TreeGrafter"/>
</dbReference>
<keyword evidence="7" id="KW-0999">Mitochondrion inner membrane</keyword>
<evidence type="ECO:0000256" key="8">
    <source>
        <dbReference type="ARBA" id="ARBA00022989"/>
    </source>
</evidence>
<dbReference type="PROSITE" id="PS51257">
    <property type="entry name" value="PROKAR_LIPOPROTEIN"/>
    <property type="match status" value="1"/>
</dbReference>
<dbReference type="AlphaFoldDB" id="A0A7S5WS44"/>
<feature type="transmembrane region" description="Helical" evidence="14">
    <location>
        <begin position="88"/>
        <end position="107"/>
    </location>
</feature>
<evidence type="ECO:0000256" key="12">
    <source>
        <dbReference type="RuleBase" id="RU000471"/>
    </source>
</evidence>
<dbReference type="Pfam" id="PF00146">
    <property type="entry name" value="NADHdh"/>
    <property type="match status" value="1"/>
</dbReference>
<name>A0A7S5WS44_9NEOP</name>
<evidence type="ECO:0000256" key="3">
    <source>
        <dbReference type="ARBA" id="ARBA00010535"/>
    </source>
</evidence>
<keyword evidence="11 14" id="KW-0472">Membrane</keyword>
<keyword evidence="5" id="KW-0813">Transport</keyword>
<dbReference type="PANTHER" id="PTHR11432">
    <property type="entry name" value="NADH DEHYDROGENASE SUBUNIT 1"/>
    <property type="match status" value="1"/>
</dbReference>
<dbReference type="PROSITE" id="PS00668">
    <property type="entry name" value="COMPLEX1_ND1_2"/>
    <property type="match status" value="1"/>
</dbReference>
<keyword evidence="12" id="KW-0520">NAD</keyword>
<evidence type="ECO:0000256" key="13">
    <source>
        <dbReference type="RuleBase" id="RU000473"/>
    </source>
</evidence>
<dbReference type="InterPro" id="IPR001694">
    <property type="entry name" value="NADH_UbQ_OxRdtase_su1/FPO"/>
</dbReference>
<feature type="transmembrane region" description="Helical" evidence="14">
    <location>
        <begin position="119"/>
        <end position="138"/>
    </location>
</feature>
<evidence type="ECO:0000256" key="7">
    <source>
        <dbReference type="ARBA" id="ARBA00022792"/>
    </source>
</evidence>
<feature type="transmembrane region" description="Helical" evidence="14">
    <location>
        <begin position="188"/>
        <end position="210"/>
    </location>
</feature>
<dbReference type="InterPro" id="IPR018086">
    <property type="entry name" value="NADH_UbQ_OxRdtase_su1_CS"/>
</dbReference>
<keyword evidence="6 12" id="KW-0812">Transmembrane</keyword>
<sequence>MYQLKKFMNLMTMNFYILLACFIQFFMFILFIALSLAFFTLMERKILGIIHFRLGPNKLILKGLLQPMADAMKLITKSDKNISWSNKFFFIFSPVFMIAISFILWFIFPHYWVLFDNSYSILVLLIFFGFEIFSLIFSSWSSNSKYAMIGMVRAISQSISQEMVLSLVFIYFMWSMKSYRLESFLNISLWFLVINLPIFLVCLISFLAMVSRTPFDLTEGESELVSGYSVEYGGIMYTLIFLSETSQLIFSSSLYKSMYFLHMVYSPHNMSLHQM</sequence>
<evidence type="ECO:0000256" key="14">
    <source>
        <dbReference type="SAM" id="Phobius"/>
    </source>
</evidence>
<accession>A0A7S5WS44</accession>
<evidence type="ECO:0000256" key="10">
    <source>
        <dbReference type="ARBA" id="ARBA00023128"/>
    </source>
</evidence>
<dbReference type="PANTHER" id="PTHR11432:SF3">
    <property type="entry name" value="NADH-UBIQUINONE OXIDOREDUCTASE CHAIN 1"/>
    <property type="match status" value="1"/>
</dbReference>
<protein>
    <recommendedName>
        <fullName evidence="4 13">NADH-ubiquinone oxidoreductase chain 1</fullName>
        <ecNumber evidence="13">7.1.1.2</ecNumber>
    </recommendedName>
</protein>
<comment type="function">
    <text evidence="1">Core subunit of the mitochondrial membrane respiratory chain NADH dehydrogenase (Complex I) that is believed to belong to the minimal assembly required for catalysis. Complex I functions in the transfer of electrons from NADH to the respiratory chain. The immediate electron acceptor for the enzyme is believed to be ubiquinone.</text>
</comment>
<evidence type="ECO:0000256" key="9">
    <source>
        <dbReference type="ARBA" id="ARBA00023075"/>
    </source>
</evidence>
<keyword evidence="9 13" id="KW-0830">Ubiquinone</keyword>
<evidence type="ECO:0000256" key="2">
    <source>
        <dbReference type="ARBA" id="ARBA00004448"/>
    </source>
</evidence>
<evidence type="ECO:0000256" key="6">
    <source>
        <dbReference type="ARBA" id="ARBA00022692"/>
    </source>
</evidence>
<evidence type="ECO:0000256" key="1">
    <source>
        <dbReference type="ARBA" id="ARBA00003257"/>
    </source>
</evidence>
<dbReference type="EC" id="7.1.1.2" evidence="13"/>
<keyword evidence="10 13" id="KW-0496">Mitochondrion</keyword>
<geneLocation type="mitochondrion" evidence="15"/>
<dbReference type="EMBL" id="MT644274">
    <property type="protein sequence ID" value="QKY89086.1"/>
    <property type="molecule type" value="Genomic_DNA"/>
</dbReference>
<evidence type="ECO:0000256" key="4">
    <source>
        <dbReference type="ARBA" id="ARBA00021009"/>
    </source>
</evidence>
<feature type="transmembrane region" description="Helical" evidence="14">
    <location>
        <begin position="159"/>
        <end position="176"/>
    </location>
</feature>
<evidence type="ECO:0000256" key="11">
    <source>
        <dbReference type="ARBA" id="ARBA00023136"/>
    </source>
</evidence>
<evidence type="ECO:0000313" key="15">
    <source>
        <dbReference type="EMBL" id="QKY89086.1"/>
    </source>
</evidence>
<evidence type="ECO:0000256" key="5">
    <source>
        <dbReference type="ARBA" id="ARBA00022448"/>
    </source>
</evidence>